<reference evidence="1 2" key="1">
    <citation type="journal article" date="2013" name="Mar. Genomics">
        <title>Expression of sulfatases in Rhodopirellula baltica and the diversity of sulfatases in the genus Rhodopirellula.</title>
        <authorList>
            <person name="Wegner C.E."/>
            <person name="Richter-Heitmann T."/>
            <person name="Klindworth A."/>
            <person name="Klockow C."/>
            <person name="Richter M."/>
            <person name="Achstetter T."/>
            <person name="Glockner F.O."/>
            <person name="Harder J."/>
        </authorList>
    </citation>
    <scope>NUCLEOTIDE SEQUENCE [LARGE SCALE GENOMIC DNA]</scope>
    <source>
        <strain evidence="1 2">SM1</strain>
    </source>
</reference>
<keyword evidence="2" id="KW-1185">Reference proteome</keyword>
<proteinExistence type="predicted"/>
<protein>
    <submittedName>
        <fullName evidence="1">Uncharacterized protein</fullName>
    </submittedName>
</protein>
<dbReference type="PATRIC" id="fig|1265738.3.peg.634"/>
<name>M5S8E5_9BACT</name>
<dbReference type="AlphaFoldDB" id="M5S8E5"/>
<sequence>MAKARTKRTITPDATAIDDAGIANVYRRATGCSHHEALVKVAHIDDATKSKCVAAIKGKRLASVPGILNAAVAAAKSQTNETSATVDH</sequence>
<dbReference type="EMBL" id="ANOG01000101">
    <property type="protein sequence ID" value="EMI22439.1"/>
    <property type="molecule type" value="Genomic_DNA"/>
</dbReference>
<gene>
    <name evidence="1" type="ORF">RMSM_00635</name>
</gene>
<comment type="caution">
    <text evidence="1">The sequence shown here is derived from an EMBL/GenBank/DDBJ whole genome shotgun (WGS) entry which is preliminary data.</text>
</comment>
<dbReference type="Proteomes" id="UP000011991">
    <property type="component" value="Unassembled WGS sequence"/>
</dbReference>
<evidence type="ECO:0000313" key="2">
    <source>
        <dbReference type="Proteomes" id="UP000011991"/>
    </source>
</evidence>
<evidence type="ECO:0000313" key="1">
    <source>
        <dbReference type="EMBL" id="EMI22439.1"/>
    </source>
</evidence>
<dbReference type="RefSeq" id="WP_008691332.1">
    <property type="nucleotide sequence ID" value="NZ_ANOG01000101.1"/>
</dbReference>
<accession>M5S8E5</accession>
<organism evidence="1 2">
    <name type="scientific">Rhodopirellula maiorica SM1</name>
    <dbReference type="NCBI Taxonomy" id="1265738"/>
    <lineage>
        <taxon>Bacteria</taxon>
        <taxon>Pseudomonadati</taxon>
        <taxon>Planctomycetota</taxon>
        <taxon>Planctomycetia</taxon>
        <taxon>Pirellulales</taxon>
        <taxon>Pirellulaceae</taxon>
        <taxon>Novipirellula</taxon>
    </lineage>
</organism>